<reference evidence="2" key="1">
    <citation type="journal article" date="2024" name="Proc. Natl. Acad. Sci. U.S.A.">
        <title>Extraordinary preservation of gene collinearity over three hundred million years revealed in homosporous lycophytes.</title>
        <authorList>
            <person name="Li C."/>
            <person name="Wickell D."/>
            <person name="Kuo L.Y."/>
            <person name="Chen X."/>
            <person name="Nie B."/>
            <person name="Liao X."/>
            <person name="Peng D."/>
            <person name="Ji J."/>
            <person name="Jenkins J."/>
            <person name="Williams M."/>
            <person name="Shu S."/>
            <person name="Plott C."/>
            <person name="Barry K."/>
            <person name="Rajasekar S."/>
            <person name="Grimwood J."/>
            <person name="Han X."/>
            <person name="Sun S."/>
            <person name="Hou Z."/>
            <person name="He W."/>
            <person name="Dai G."/>
            <person name="Sun C."/>
            <person name="Schmutz J."/>
            <person name="Leebens-Mack J.H."/>
            <person name="Li F.W."/>
            <person name="Wang L."/>
        </authorList>
    </citation>
    <scope>NUCLEOTIDE SEQUENCE [LARGE SCALE GENOMIC DNA]</scope>
    <source>
        <strain evidence="2">cv. PW_Plant_1</strain>
    </source>
</reference>
<name>A0ACC2ECF8_DIPCM</name>
<comment type="caution">
    <text evidence="1">The sequence shown here is derived from an EMBL/GenBank/DDBJ whole genome shotgun (WGS) entry which is preliminary data.</text>
</comment>
<dbReference type="Proteomes" id="UP001162992">
    <property type="component" value="Chromosome 3"/>
</dbReference>
<protein>
    <submittedName>
        <fullName evidence="1">Uncharacterized protein</fullName>
    </submittedName>
</protein>
<evidence type="ECO:0000313" key="1">
    <source>
        <dbReference type="EMBL" id="KAJ7564053.1"/>
    </source>
</evidence>
<dbReference type="EMBL" id="CM055094">
    <property type="protein sequence ID" value="KAJ7564053.1"/>
    <property type="molecule type" value="Genomic_DNA"/>
</dbReference>
<evidence type="ECO:0000313" key="2">
    <source>
        <dbReference type="Proteomes" id="UP001162992"/>
    </source>
</evidence>
<accession>A0ACC2ECF8</accession>
<keyword evidence="2" id="KW-1185">Reference proteome</keyword>
<sequence length="147" mass="16980">MHDENVYEAFLEILIMYCKGKIKSISEVFNEVVSLLIGDHVDLLEEFTYFFPDDCTVGPASVLGHHSSSKPSSIVRRDDNTTLSEISIVKREKVGAIQVDRDRGFELLEEREKDREKKESELENELIDAMQRLTHKHETSVDELIRK</sequence>
<organism evidence="1 2">
    <name type="scientific">Diphasiastrum complanatum</name>
    <name type="common">Issler's clubmoss</name>
    <name type="synonym">Lycopodium complanatum</name>
    <dbReference type="NCBI Taxonomy" id="34168"/>
    <lineage>
        <taxon>Eukaryota</taxon>
        <taxon>Viridiplantae</taxon>
        <taxon>Streptophyta</taxon>
        <taxon>Embryophyta</taxon>
        <taxon>Tracheophyta</taxon>
        <taxon>Lycopodiopsida</taxon>
        <taxon>Lycopodiales</taxon>
        <taxon>Lycopodiaceae</taxon>
        <taxon>Lycopodioideae</taxon>
        <taxon>Diphasiastrum</taxon>
    </lineage>
</organism>
<gene>
    <name evidence="1" type="ORF">O6H91_03G134900</name>
</gene>
<proteinExistence type="predicted"/>